<evidence type="ECO:0000256" key="3">
    <source>
        <dbReference type="ARBA" id="ARBA00022989"/>
    </source>
</evidence>
<dbReference type="SUPFAM" id="SSF161084">
    <property type="entry name" value="MAPEG domain-like"/>
    <property type="match status" value="1"/>
</dbReference>
<dbReference type="Pfam" id="PF01124">
    <property type="entry name" value="MAPEG"/>
    <property type="match status" value="1"/>
</dbReference>
<sequence length="216" mass="24147">MNVEHGFDHVVDVQAERRTVIAGVLMAAPIVTGLWWLIATQAPPIPNMDDPWSRLWFAIKCCCVATLFSLVLGVEMIAHYRLNTSAINPIAGVESMRMKVSRHCLQNTVEQLLIFIPGLLALAGYCTNGWSMRVLLASTVVWIVTRFAFWIGYHIAPRFRAPGMLGMVQSMIILLYVGDRFGREVGGMAGEVLVWTIFLGVEAYLVYLSFWHSSAE</sequence>
<evidence type="ECO:0008006" key="8">
    <source>
        <dbReference type="Google" id="ProtNLM"/>
    </source>
</evidence>
<dbReference type="PANTHER" id="PTHR31004:SF1">
    <property type="entry name" value="TRANSMEMBRANE PROTEIN 79"/>
    <property type="match status" value="1"/>
</dbReference>
<dbReference type="Gene3D" id="1.20.120.550">
    <property type="entry name" value="Membrane associated eicosanoid/glutathione metabolism-like domain"/>
    <property type="match status" value="1"/>
</dbReference>
<organism evidence="6 7">
    <name type="scientific">Dyella flava</name>
    <dbReference type="NCBI Taxonomy" id="1920170"/>
    <lineage>
        <taxon>Bacteria</taxon>
        <taxon>Pseudomonadati</taxon>
        <taxon>Pseudomonadota</taxon>
        <taxon>Gammaproteobacteria</taxon>
        <taxon>Lysobacterales</taxon>
        <taxon>Rhodanobacteraceae</taxon>
        <taxon>Dyella</taxon>
    </lineage>
</organism>
<dbReference type="RefSeq" id="WP_204683742.1">
    <property type="nucleotide sequence ID" value="NZ_BSNR01000019.1"/>
</dbReference>
<name>A0ABS2K7S4_9GAMM</name>
<comment type="caution">
    <text evidence="6">The sequence shown here is derived from an EMBL/GenBank/DDBJ whole genome shotgun (WGS) entry which is preliminary data.</text>
</comment>
<dbReference type="Proteomes" id="UP001430149">
    <property type="component" value="Unassembled WGS sequence"/>
</dbReference>
<evidence type="ECO:0000313" key="7">
    <source>
        <dbReference type="Proteomes" id="UP001430149"/>
    </source>
</evidence>
<keyword evidence="2 5" id="KW-0812">Transmembrane</keyword>
<feature type="transmembrane region" description="Helical" evidence="5">
    <location>
        <begin position="20"/>
        <end position="39"/>
    </location>
</feature>
<dbReference type="EMBL" id="JADIKE010000038">
    <property type="protein sequence ID" value="MBM7127231.1"/>
    <property type="molecule type" value="Genomic_DNA"/>
</dbReference>
<keyword evidence="4 5" id="KW-0472">Membrane</keyword>
<feature type="transmembrane region" description="Helical" evidence="5">
    <location>
        <begin position="159"/>
        <end position="177"/>
    </location>
</feature>
<dbReference type="InterPro" id="IPR001129">
    <property type="entry name" value="Membr-assoc_MAPEG"/>
</dbReference>
<feature type="transmembrane region" description="Helical" evidence="5">
    <location>
        <begin position="189"/>
        <end position="210"/>
    </location>
</feature>
<comment type="subcellular location">
    <subcellularLocation>
        <location evidence="1">Membrane</location>
    </subcellularLocation>
</comment>
<evidence type="ECO:0000256" key="4">
    <source>
        <dbReference type="ARBA" id="ARBA00023136"/>
    </source>
</evidence>
<evidence type="ECO:0000256" key="5">
    <source>
        <dbReference type="SAM" id="Phobius"/>
    </source>
</evidence>
<feature type="transmembrane region" description="Helical" evidence="5">
    <location>
        <begin position="134"/>
        <end position="153"/>
    </location>
</feature>
<reference evidence="6" key="1">
    <citation type="submission" date="2020-10" db="EMBL/GenBank/DDBJ databases">
        <title>Phylogeny of dyella-like bacteria.</title>
        <authorList>
            <person name="Fu J."/>
        </authorList>
    </citation>
    <scope>NUCLEOTIDE SEQUENCE</scope>
    <source>
        <strain evidence="6">DHOC52</strain>
    </source>
</reference>
<dbReference type="PANTHER" id="PTHR31004">
    <property type="entry name" value="TRANSMEMBRANE PROTEIN 79"/>
    <property type="match status" value="1"/>
</dbReference>
<keyword evidence="7" id="KW-1185">Reference proteome</keyword>
<dbReference type="InterPro" id="IPR023352">
    <property type="entry name" value="MAPEG-like_dom_sf"/>
</dbReference>
<protein>
    <recommendedName>
        <fullName evidence="8">MAPEG family protein</fullName>
    </recommendedName>
</protein>
<accession>A0ABS2K7S4</accession>
<proteinExistence type="predicted"/>
<evidence type="ECO:0000256" key="1">
    <source>
        <dbReference type="ARBA" id="ARBA00004370"/>
    </source>
</evidence>
<gene>
    <name evidence="6" type="ORF">ISP19_17805</name>
</gene>
<evidence type="ECO:0000256" key="2">
    <source>
        <dbReference type="ARBA" id="ARBA00022692"/>
    </source>
</evidence>
<feature type="transmembrane region" description="Helical" evidence="5">
    <location>
        <begin position="55"/>
        <end position="74"/>
    </location>
</feature>
<evidence type="ECO:0000313" key="6">
    <source>
        <dbReference type="EMBL" id="MBM7127231.1"/>
    </source>
</evidence>
<keyword evidence="3 5" id="KW-1133">Transmembrane helix</keyword>